<dbReference type="AlphaFoldDB" id="A0A495VPJ9"/>
<dbReference type="EMBL" id="RBXP01000016">
    <property type="protein sequence ID" value="RKT51192.1"/>
    <property type="molecule type" value="Genomic_DNA"/>
</dbReference>
<accession>A0A495VPJ9</accession>
<keyword evidence="1" id="KW-1133">Transmembrane helix</keyword>
<feature type="transmembrane region" description="Helical" evidence="1">
    <location>
        <begin position="71"/>
        <end position="91"/>
    </location>
</feature>
<sequence>MNAYQLSLIALGLGLLGQSVACGVALECFFHKAQPAASRRRWLLLAVAALLLGLHHGYALELALKTGLYDLRQALLVGCAGLLAALALTGISRRS</sequence>
<proteinExistence type="predicted"/>
<organism evidence="2 3">
    <name type="scientific">Azonexus fungiphilus</name>
    <dbReference type="NCBI Taxonomy" id="146940"/>
    <lineage>
        <taxon>Bacteria</taxon>
        <taxon>Pseudomonadati</taxon>
        <taxon>Pseudomonadota</taxon>
        <taxon>Betaproteobacteria</taxon>
        <taxon>Rhodocyclales</taxon>
        <taxon>Azonexaceae</taxon>
        <taxon>Azonexus</taxon>
    </lineage>
</organism>
<keyword evidence="1" id="KW-0812">Transmembrane</keyword>
<gene>
    <name evidence="2" type="ORF">DFR40_2404</name>
</gene>
<evidence type="ECO:0000313" key="2">
    <source>
        <dbReference type="EMBL" id="RKT51192.1"/>
    </source>
</evidence>
<protein>
    <submittedName>
        <fullName evidence="2">Uncharacterized protein</fullName>
    </submittedName>
</protein>
<comment type="caution">
    <text evidence="2">The sequence shown here is derived from an EMBL/GenBank/DDBJ whole genome shotgun (WGS) entry which is preliminary data.</text>
</comment>
<dbReference type="RefSeq" id="WP_121458719.1">
    <property type="nucleotide sequence ID" value="NZ_RBXP01000016.1"/>
</dbReference>
<evidence type="ECO:0000313" key="3">
    <source>
        <dbReference type="Proteomes" id="UP000270626"/>
    </source>
</evidence>
<feature type="transmembrane region" description="Helical" evidence="1">
    <location>
        <begin position="6"/>
        <end position="30"/>
    </location>
</feature>
<dbReference type="Proteomes" id="UP000270626">
    <property type="component" value="Unassembled WGS sequence"/>
</dbReference>
<evidence type="ECO:0000256" key="1">
    <source>
        <dbReference type="SAM" id="Phobius"/>
    </source>
</evidence>
<keyword evidence="1" id="KW-0472">Membrane</keyword>
<reference evidence="2 3" key="1">
    <citation type="submission" date="2018-10" db="EMBL/GenBank/DDBJ databases">
        <title>Genomic Encyclopedia of Type Strains, Phase IV (KMG-IV): sequencing the most valuable type-strain genomes for metagenomic binning, comparative biology and taxonomic classification.</title>
        <authorList>
            <person name="Goeker M."/>
        </authorList>
    </citation>
    <scope>NUCLEOTIDE SEQUENCE [LARGE SCALE GENOMIC DNA]</scope>
    <source>
        <strain evidence="2 3">DSM 23841</strain>
    </source>
</reference>
<feature type="transmembrane region" description="Helical" evidence="1">
    <location>
        <begin position="42"/>
        <end position="59"/>
    </location>
</feature>
<keyword evidence="3" id="KW-1185">Reference proteome</keyword>
<name>A0A495VPJ9_9RHOO</name>